<dbReference type="EMBL" id="SMMG02000005">
    <property type="protein sequence ID" value="KAA3474377.1"/>
    <property type="molecule type" value="Genomic_DNA"/>
</dbReference>
<dbReference type="AlphaFoldDB" id="A0A5B6VZX6"/>
<evidence type="ECO:0000313" key="2">
    <source>
        <dbReference type="Proteomes" id="UP000325315"/>
    </source>
</evidence>
<reference evidence="2" key="1">
    <citation type="journal article" date="2019" name="Plant Biotechnol. J.">
        <title>Genome sequencing of the Australian wild diploid species Gossypium australe highlights disease resistance and delayed gland morphogenesis.</title>
        <authorList>
            <person name="Cai Y."/>
            <person name="Cai X."/>
            <person name="Wang Q."/>
            <person name="Wang P."/>
            <person name="Zhang Y."/>
            <person name="Cai C."/>
            <person name="Xu Y."/>
            <person name="Wang K."/>
            <person name="Zhou Z."/>
            <person name="Wang C."/>
            <person name="Geng S."/>
            <person name="Li B."/>
            <person name="Dong Q."/>
            <person name="Hou Y."/>
            <person name="Wang H."/>
            <person name="Ai P."/>
            <person name="Liu Z."/>
            <person name="Yi F."/>
            <person name="Sun M."/>
            <person name="An G."/>
            <person name="Cheng J."/>
            <person name="Zhang Y."/>
            <person name="Shi Q."/>
            <person name="Xie Y."/>
            <person name="Shi X."/>
            <person name="Chang Y."/>
            <person name="Huang F."/>
            <person name="Chen Y."/>
            <person name="Hong S."/>
            <person name="Mi L."/>
            <person name="Sun Q."/>
            <person name="Zhang L."/>
            <person name="Zhou B."/>
            <person name="Peng R."/>
            <person name="Zhang X."/>
            <person name="Liu F."/>
        </authorList>
    </citation>
    <scope>NUCLEOTIDE SEQUENCE [LARGE SCALE GENOMIC DNA]</scope>
    <source>
        <strain evidence="2">cv. PA1801</strain>
    </source>
</reference>
<accession>A0A5B6VZX6</accession>
<organism evidence="1 2">
    <name type="scientific">Gossypium australe</name>
    <dbReference type="NCBI Taxonomy" id="47621"/>
    <lineage>
        <taxon>Eukaryota</taxon>
        <taxon>Viridiplantae</taxon>
        <taxon>Streptophyta</taxon>
        <taxon>Embryophyta</taxon>
        <taxon>Tracheophyta</taxon>
        <taxon>Spermatophyta</taxon>
        <taxon>Magnoliopsida</taxon>
        <taxon>eudicotyledons</taxon>
        <taxon>Gunneridae</taxon>
        <taxon>Pentapetalae</taxon>
        <taxon>rosids</taxon>
        <taxon>malvids</taxon>
        <taxon>Malvales</taxon>
        <taxon>Malvaceae</taxon>
        <taxon>Malvoideae</taxon>
        <taxon>Gossypium</taxon>
    </lineage>
</organism>
<name>A0A5B6VZX6_9ROSI</name>
<protein>
    <submittedName>
        <fullName evidence="1">Pol polyprotein</fullName>
    </submittedName>
</protein>
<dbReference type="Proteomes" id="UP000325315">
    <property type="component" value="Unassembled WGS sequence"/>
</dbReference>
<keyword evidence="2" id="KW-1185">Reference proteome</keyword>
<proteinExistence type="predicted"/>
<gene>
    <name evidence="1" type="ORF">EPI10_024672</name>
</gene>
<comment type="caution">
    <text evidence="1">The sequence shown here is derived from an EMBL/GenBank/DDBJ whole genome shotgun (WGS) entry which is preliminary data.</text>
</comment>
<evidence type="ECO:0000313" key="1">
    <source>
        <dbReference type="EMBL" id="KAA3474377.1"/>
    </source>
</evidence>
<sequence length="159" mass="18908">MFPYKLVYGKNNHLLIEVEKKEYCAIKELNLDPELVLLFNLRLKLFLKKLKSRWIRPYIINQVTPHVVMKLTENEGQSVLINGQRVKHYFGGTTKEVVKTQVLQLKVLWTQHQGRKPMEEDWETDEEFGNFTTNEGKTELRDECLAARINQKHYGWYQV</sequence>